<dbReference type="EMBL" id="CAADHB010000200">
    <property type="protein sequence ID" value="VFK81022.1"/>
    <property type="molecule type" value="Genomic_DNA"/>
</dbReference>
<proteinExistence type="predicted"/>
<evidence type="ECO:0000256" key="1">
    <source>
        <dbReference type="SAM" id="MobiDB-lite"/>
    </source>
</evidence>
<organism evidence="2">
    <name type="scientific">Candidatus Kentrum sp. SD</name>
    <dbReference type="NCBI Taxonomy" id="2126332"/>
    <lineage>
        <taxon>Bacteria</taxon>
        <taxon>Pseudomonadati</taxon>
        <taxon>Pseudomonadota</taxon>
        <taxon>Gammaproteobacteria</taxon>
        <taxon>Candidatus Kentrum</taxon>
    </lineage>
</organism>
<name>A0A451BRT7_9GAMM</name>
<evidence type="ECO:0000313" key="2">
    <source>
        <dbReference type="EMBL" id="VFK81022.1"/>
    </source>
</evidence>
<reference evidence="2" key="1">
    <citation type="submission" date="2019-02" db="EMBL/GenBank/DDBJ databases">
        <authorList>
            <person name="Gruber-Vodicka R. H."/>
            <person name="Seah K. B. B."/>
        </authorList>
    </citation>
    <scope>NUCLEOTIDE SEQUENCE</scope>
    <source>
        <strain evidence="2">BECK_S127</strain>
    </source>
</reference>
<sequence>MSKKDFRVVICSQPDRENLVAEISYKKKGCAEISEETPPEYVGWVEISAETPHEYVVCFCNTEEGNYWEFPYDEAMEILKEAKNRLAKYQRTPEEQAEYDAEQKAQENWKPTPEETA</sequence>
<dbReference type="AlphaFoldDB" id="A0A451BRT7"/>
<feature type="region of interest" description="Disordered" evidence="1">
    <location>
        <begin position="91"/>
        <end position="117"/>
    </location>
</feature>
<accession>A0A451BRT7</accession>
<gene>
    <name evidence="2" type="ORF">BECKSD772D_GA0070982_12004</name>
</gene>
<protein>
    <submittedName>
        <fullName evidence="2">Uncharacterized protein</fullName>
    </submittedName>
</protein>